<keyword evidence="3 10" id="KW-0813">Transport</keyword>
<dbReference type="GO" id="GO:0031992">
    <property type="term" value="F:energy transducer activity"/>
    <property type="evidence" value="ECO:0007669"/>
    <property type="project" value="InterPro"/>
</dbReference>
<dbReference type="GO" id="GO:0005886">
    <property type="term" value="C:plasma membrane"/>
    <property type="evidence" value="ECO:0007669"/>
    <property type="project" value="UniProtKB-SubCell"/>
</dbReference>
<keyword evidence="10" id="KW-0735">Signal-anchor</keyword>
<dbReference type="PRINTS" id="PR01374">
    <property type="entry name" value="TONBPROTEIN"/>
</dbReference>
<keyword evidence="6 10" id="KW-0812">Transmembrane</keyword>
<evidence type="ECO:0000256" key="3">
    <source>
        <dbReference type="ARBA" id="ARBA00022448"/>
    </source>
</evidence>
<evidence type="ECO:0000256" key="5">
    <source>
        <dbReference type="ARBA" id="ARBA00022519"/>
    </source>
</evidence>
<feature type="transmembrane region" description="Helical" evidence="10">
    <location>
        <begin position="20"/>
        <end position="38"/>
    </location>
</feature>
<keyword evidence="5 10" id="KW-0997">Cell inner membrane</keyword>
<dbReference type="EMBL" id="AUSV01000038">
    <property type="protein sequence ID" value="ESP93095.1"/>
    <property type="molecule type" value="Genomic_DNA"/>
</dbReference>
<dbReference type="Proteomes" id="UP000017820">
    <property type="component" value="Unassembled WGS sequence"/>
</dbReference>
<comment type="function">
    <text evidence="10">Interacts with outer membrane receptor proteins that carry out high-affinity binding and energy dependent uptake into the periplasmic space of specific substrates. It could act to transduce energy from the cytoplasmic membrane to specific energy-requiring processes in the outer membrane, resulting in the release into the periplasm of ligands bound by these outer membrane proteins.</text>
</comment>
<evidence type="ECO:0000256" key="6">
    <source>
        <dbReference type="ARBA" id="ARBA00022692"/>
    </source>
</evidence>
<dbReference type="SUPFAM" id="SSF74653">
    <property type="entry name" value="TolA/TonB C-terminal domain"/>
    <property type="match status" value="1"/>
</dbReference>
<comment type="subcellular location">
    <subcellularLocation>
        <location evidence="1 10">Cell inner membrane</location>
        <topology evidence="1 10">Single-pass membrane protein</topology>
        <orientation evidence="1 10">Periplasmic side</orientation>
    </subcellularLocation>
</comment>
<evidence type="ECO:0000256" key="4">
    <source>
        <dbReference type="ARBA" id="ARBA00022475"/>
    </source>
</evidence>
<evidence type="ECO:0000256" key="7">
    <source>
        <dbReference type="ARBA" id="ARBA00022927"/>
    </source>
</evidence>
<dbReference type="PANTHER" id="PTHR33446">
    <property type="entry name" value="PROTEIN TONB-RELATED"/>
    <property type="match status" value="1"/>
</dbReference>
<dbReference type="PROSITE" id="PS52015">
    <property type="entry name" value="TONB_CTD"/>
    <property type="match status" value="1"/>
</dbReference>
<dbReference type="Gene3D" id="3.30.1150.10">
    <property type="match status" value="1"/>
</dbReference>
<evidence type="ECO:0000256" key="1">
    <source>
        <dbReference type="ARBA" id="ARBA00004383"/>
    </source>
</evidence>
<feature type="domain" description="TonB C-terminal" evidence="12">
    <location>
        <begin position="122"/>
        <end position="214"/>
    </location>
</feature>
<evidence type="ECO:0000256" key="8">
    <source>
        <dbReference type="ARBA" id="ARBA00022989"/>
    </source>
</evidence>
<accession>V4HQJ5</accession>
<evidence type="ECO:0000256" key="10">
    <source>
        <dbReference type="RuleBase" id="RU362123"/>
    </source>
</evidence>
<keyword evidence="9 10" id="KW-0472">Membrane</keyword>
<dbReference type="InterPro" id="IPR003538">
    <property type="entry name" value="TonB"/>
</dbReference>
<evidence type="ECO:0000259" key="12">
    <source>
        <dbReference type="PROSITE" id="PS52015"/>
    </source>
</evidence>
<dbReference type="PATRIC" id="fig|1353533.3.peg.2706"/>
<keyword evidence="4 10" id="KW-1003">Cell membrane</keyword>
<dbReference type="FunFam" id="3.30.1150.10:FF:000006">
    <property type="entry name" value="Protein TonB"/>
    <property type="match status" value="1"/>
</dbReference>
<dbReference type="InterPro" id="IPR037682">
    <property type="entry name" value="TonB_C"/>
</dbReference>
<dbReference type="NCBIfam" id="TIGR01352">
    <property type="entry name" value="tonB_Cterm"/>
    <property type="match status" value="1"/>
</dbReference>
<dbReference type="PANTHER" id="PTHR33446:SF14">
    <property type="entry name" value="PROTEIN TONB"/>
    <property type="match status" value="1"/>
</dbReference>
<sequence>MTLTMIDVKTHTPYRALNKLVLSFISAILITFALFAFMQKLISQERVFVAEPAPVIDVFISQDFEDTPVETRKVLPPPPKATPKAPPKPTVTPSVTEGVSLDINITSGVKSTPIQMQSTLQVSDAAAAPIVRIDPAYPAPAARDGVEGWVQLAFNISPTGQVIDAQVVNAEPKRVFNRAALKALKRWKYRPKMVDGKPTIQYGQSVVLEFNLNK</sequence>
<dbReference type="InterPro" id="IPR051045">
    <property type="entry name" value="TonB-dependent_transducer"/>
</dbReference>
<protein>
    <recommendedName>
        <fullName evidence="10">Protein TonB</fullName>
    </recommendedName>
</protein>
<keyword evidence="8 10" id="KW-1133">Transmembrane helix</keyword>
<organism evidence="13 14">
    <name type="scientific">Pseudoalteromonas luteoviolacea (strain 2ta16)</name>
    <dbReference type="NCBI Taxonomy" id="1353533"/>
    <lineage>
        <taxon>Bacteria</taxon>
        <taxon>Pseudomonadati</taxon>
        <taxon>Pseudomonadota</taxon>
        <taxon>Gammaproteobacteria</taxon>
        <taxon>Alteromonadales</taxon>
        <taxon>Pseudoalteromonadaceae</taxon>
        <taxon>Pseudoalteromonas</taxon>
    </lineage>
</organism>
<name>V4HQJ5_PSEL2</name>
<evidence type="ECO:0000256" key="2">
    <source>
        <dbReference type="ARBA" id="ARBA00006555"/>
    </source>
</evidence>
<comment type="similarity">
    <text evidence="2 10">Belongs to the TonB family.</text>
</comment>
<dbReference type="GO" id="GO:0015891">
    <property type="term" value="P:siderophore transport"/>
    <property type="evidence" value="ECO:0007669"/>
    <property type="project" value="InterPro"/>
</dbReference>
<feature type="compositionally biased region" description="Pro residues" evidence="11">
    <location>
        <begin position="75"/>
        <end position="90"/>
    </location>
</feature>
<dbReference type="GO" id="GO:0015031">
    <property type="term" value="P:protein transport"/>
    <property type="evidence" value="ECO:0007669"/>
    <property type="project" value="UniProtKB-UniRule"/>
</dbReference>
<dbReference type="GO" id="GO:0055085">
    <property type="term" value="P:transmembrane transport"/>
    <property type="evidence" value="ECO:0007669"/>
    <property type="project" value="InterPro"/>
</dbReference>
<gene>
    <name evidence="13" type="ORF">PL2TA16_03731</name>
</gene>
<feature type="region of interest" description="Disordered" evidence="11">
    <location>
        <begin position="70"/>
        <end position="95"/>
    </location>
</feature>
<proteinExistence type="inferred from homology"/>
<comment type="caution">
    <text evidence="13">The sequence shown here is derived from an EMBL/GenBank/DDBJ whole genome shotgun (WGS) entry which is preliminary data.</text>
</comment>
<dbReference type="RefSeq" id="WP_023399603.1">
    <property type="nucleotide sequence ID" value="NZ_AUSV01000038.1"/>
</dbReference>
<keyword evidence="7 10" id="KW-0653">Protein transport</keyword>
<dbReference type="Pfam" id="PF03544">
    <property type="entry name" value="TonB_C"/>
    <property type="match status" value="1"/>
</dbReference>
<reference evidence="13 14" key="1">
    <citation type="submission" date="2013-07" db="EMBL/GenBank/DDBJ databases">
        <title>Draft genome sequence of Pseudoalteromonas luteoviolacea 2ta16.</title>
        <authorList>
            <person name="Allen E.E."/>
            <person name="Azam F."/>
            <person name="Podell S."/>
        </authorList>
    </citation>
    <scope>NUCLEOTIDE SEQUENCE [LARGE SCALE GENOMIC DNA]</scope>
    <source>
        <strain evidence="13 14">2ta16</strain>
    </source>
</reference>
<evidence type="ECO:0000256" key="11">
    <source>
        <dbReference type="SAM" id="MobiDB-lite"/>
    </source>
</evidence>
<dbReference type="GO" id="GO:0030288">
    <property type="term" value="C:outer membrane-bounded periplasmic space"/>
    <property type="evidence" value="ECO:0007669"/>
    <property type="project" value="InterPro"/>
</dbReference>
<evidence type="ECO:0000313" key="14">
    <source>
        <dbReference type="Proteomes" id="UP000017820"/>
    </source>
</evidence>
<dbReference type="AlphaFoldDB" id="V4HQJ5"/>
<dbReference type="InterPro" id="IPR006260">
    <property type="entry name" value="TonB/TolA_C"/>
</dbReference>
<evidence type="ECO:0000256" key="9">
    <source>
        <dbReference type="ARBA" id="ARBA00023136"/>
    </source>
</evidence>
<evidence type="ECO:0000313" key="13">
    <source>
        <dbReference type="EMBL" id="ESP93095.1"/>
    </source>
</evidence>